<dbReference type="EMBL" id="CP048836">
    <property type="protein sequence ID" value="QID16850.1"/>
    <property type="molecule type" value="Genomic_DNA"/>
</dbReference>
<name>A0A6C1B3E3_9RHOO</name>
<gene>
    <name evidence="3" type="ORF">G3580_03890</name>
</gene>
<feature type="domain" description="Ice-binding protein C-terminal" evidence="2">
    <location>
        <begin position="241"/>
        <end position="262"/>
    </location>
</feature>
<dbReference type="KEGG" id="azq:G3580_03890"/>
<reference evidence="3 4" key="1">
    <citation type="submission" date="2020-02" db="EMBL/GenBank/DDBJ databases">
        <title>Nitrogenibacter mangrovi gen. nov., sp. nov. isolated from mangrove sediment, a denitrifying betaproteobacterium.</title>
        <authorList>
            <person name="Liao H."/>
            <person name="Tian Y."/>
        </authorList>
    </citation>
    <scope>NUCLEOTIDE SEQUENCE [LARGE SCALE GENOMIC DNA]</scope>
    <source>
        <strain evidence="3 4">M9-3-2</strain>
    </source>
</reference>
<evidence type="ECO:0000256" key="1">
    <source>
        <dbReference type="SAM" id="SignalP"/>
    </source>
</evidence>
<dbReference type="Pfam" id="PF07589">
    <property type="entry name" value="PEP-CTERM"/>
    <property type="match status" value="1"/>
</dbReference>
<organism evidence="3 4">
    <name type="scientific">Nitrogeniibacter mangrovi</name>
    <dbReference type="NCBI Taxonomy" id="2016596"/>
    <lineage>
        <taxon>Bacteria</taxon>
        <taxon>Pseudomonadati</taxon>
        <taxon>Pseudomonadota</taxon>
        <taxon>Betaproteobacteria</taxon>
        <taxon>Rhodocyclales</taxon>
        <taxon>Zoogloeaceae</taxon>
        <taxon>Nitrogeniibacter</taxon>
    </lineage>
</organism>
<protein>
    <submittedName>
        <fullName evidence="3">PEP-CTERM sorting domain-containing protein</fullName>
    </submittedName>
</protein>
<dbReference type="AlphaFoldDB" id="A0A6C1B3E3"/>
<feature type="signal peptide" evidence="1">
    <location>
        <begin position="1"/>
        <end position="24"/>
    </location>
</feature>
<proteinExistence type="predicted"/>
<keyword evidence="1" id="KW-0732">Signal</keyword>
<sequence length="264" mass="26695">MKKSQITTILAGMALASAASLAHATAFTSTSPTGLDVTTVGASTVGGIVFDAVGTNTNEVVSQTAASSLFIGFADTGSPTAYQGNPFTIGIQTGFDSSITSQLGGGLTGLAIRFTLFDGDSAAGNFDDNGDLTLLVNGIAAGVWDGVNAENTDGLGAAGGAGFSGGGFRDNLLDTGWFYISDATTLQNIFDSIVATEQVVFQIQDVDPYDNYYDFTQGIDASLIDVGQGPGVIPGEPGNNVPEPGTLALLGLGAFAAAVRRKKA</sequence>
<accession>A0A6C1B3E3</accession>
<evidence type="ECO:0000259" key="2">
    <source>
        <dbReference type="Pfam" id="PF07589"/>
    </source>
</evidence>
<dbReference type="NCBIfam" id="TIGR02595">
    <property type="entry name" value="PEP_CTERM"/>
    <property type="match status" value="1"/>
</dbReference>
<dbReference type="RefSeq" id="WP_173764020.1">
    <property type="nucleotide sequence ID" value="NZ_CP048836.1"/>
</dbReference>
<evidence type="ECO:0000313" key="3">
    <source>
        <dbReference type="EMBL" id="QID16850.1"/>
    </source>
</evidence>
<feature type="chain" id="PRO_5025350092" evidence="1">
    <location>
        <begin position="25"/>
        <end position="264"/>
    </location>
</feature>
<evidence type="ECO:0000313" key="4">
    <source>
        <dbReference type="Proteomes" id="UP000501991"/>
    </source>
</evidence>
<keyword evidence="4" id="KW-1185">Reference proteome</keyword>
<dbReference type="InterPro" id="IPR013424">
    <property type="entry name" value="Ice-binding_C"/>
</dbReference>
<dbReference type="Proteomes" id="UP000501991">
    <property type="component" value="Chromosome"/>
</dbReference>